<accession>A0A392W2M9</accession>
<name>A0A392W2M9_9FABA</name>
<keyword evidence="2" id="KW-1185">Reference proteome</keyword>
<evidence type="ECO:0000313" key="2">
    <source>
        <dbReference type="Proteomes" id="UP000265520"/>
    </source>
</evidence>
<sequence>MASETCYRATMAPSCCDTAVFLLN</sequence>
<evidence type="ECO:0000313" key="1">
    <source>
        <dbReference type="EMBL" id="MCI94888.1"/>
    </source>
</evidence>
<dbReference type="Proteomes" id="UP000265520">
    <property type="component" value="Unassembled WGS sequence"/>
</dbReference>
<organism evidence="1 2">
    <name type="scientific">Trifolium medium</name>
    <dbReference type="NCBI Taxonomy" id="97028"/>
    <lineage>
        <taxon>Eukaryota</taxon>
        <taxon>Viridiplantae</taxon>
        <taxon>Streptophyta</taxon>
        <taxon>Embryophyta</taxon>
        <taxon>Tracheophyta</taxon>
        <taxon>Spermatophyta</taxon>
        <taxon>Magnoliopsida</taxon>
        <taxon>eudicotyledons</taxon>
        <taxon>Gunneridae</taxon>
        <taxon>Pentapetalae</taxon>
        <taxon>rosids</taxon>
        <taxon>fabids</taxon>
        <taxon>Fabales</taxon>
        <taxon>Fabaceae</taxon>
        <taxon>Papilionoideae</taxon>
        <taxon>50 kb inversion clade</taxon>
        <taxon>NPAAA clade</taxon>
        <taxon>Hologalegina</taxon>
        <taxon>IRL clade</taxon>
        <taxon>Trifolieae</taxon>
        <taxon>Trifolium</taxon>
    </lineage>
</organism>
<dbReference type="EMBL" id="LXQA011369246">
    <property type="protein sequence ID" value="MCI94888.1"/>
    <property type="molecule type" value="Genomic_DNA"/>
</dbReference>
<proteinExistence type="predicted"/>
<reference evidence="1 2" key="1">
    <citation type="journal article" date="2018" name="Front. Plant Sci.">
        <title>Red Clover (Trifolium pratense) and Zigzag Clover (T. medium) - A Picture of Genomic Similarities and Differences.</title>
        <authorList>
            <person name="Dluhosova J."/>
            <person name="Istvanek J."/>
            <person name="Nedelnik J."/>
            <person name="Repkova J."/>
        </authorList>
    </citation>
    <scope>NUCLEOTIDE SEQUENCE [LARGE SCALE GENOMIC DNA]</scope>
    <source>
        <strain evidence="2">cv. 10/8</strain>
        <tissue evidence="1">Leaf</tissue>
    </source>
</reference>
<protein>
    <submittedName>
        <fullName evidence="1">Uncharacterized protein</fullName>
    </submittedName>
</protein>
<feature type="non-terminal residue" evidence="1">
    <location>
        <position position="24"/>
    </location>
</feature>
<dbReference type="AlphaFoldDB" id="A0A392W2M9"/>
<comment type="caution">
    <text evidence="1">The sequence shown here is derived from an EMBL/GenBank/DDBJ whole genome shotgun (WGS) entry which is preliminary data.</text>
</comment>